<dbReference type="Pfam" id="PF11887">
    <property type="entry name" value="Mce4_CUP1"/>
    <property type="match status" value="1"/>
</dbReference>
<feature type="region of interest" description="Disordered" evidence="1">
    <location>
        <begin position="329"/>
        <end position="374"/>
    </location>
</feature>
<dbReference type="InterPro" id="IPR024516">
    <property type="entry name" value="Mce_C"/>
</dbReference>
<name>A0A4Q5JAJ6_9ACTN</name>
<dbReference type="InterPro" id="IPR003399">
    <property type="entry name" value="Mce/MlaD"/>
</dbReference>
<evidence type="ECO:0000313" key="6">
    <source>
        <dbReference type="Proteomes" id="UP000291189"/>
    </source>
</evidence>
<dbReference type="Proteomes" id="UP000291189">
    <property type="component" value="Unassembled WGS sequence"/>
</dbReference>
<dbReference type="GO" id="GO:0005576">
    <property type="term" value="C:extracellular region"/>
    <property type="evidence" value="ECO:0007669"/>
    <property type="project" value="TreeGrafter"/>
</dbReference>
<dbReference type="PANTHER" id="PTHR33371">
    <property type="entry name" value="INTERMEMBRANE PHOSPHOLIPID TRANSPORT SYSTEM BINDING PROTEIN MLAD-RELATED"/>
    <property type="match status" value="1"/>
</dbReference>
<comment type="caution">
    <text evidence="5">The sequence shown here is derived from an EMBL/GenBank/DDBJ whole genome shotgun (WGS) entry which is preliminary data.</text>
</comment>
<keyword evidence="6" id="KW-1185">Reference proteome</keyword>
<keyword evidence="2" id="KW-1133">Transmembrane helix</keyword>
<dbReference type="PANTHER" id="PTHR33371:SF16">
    <property type="entry name" value="MCE-FAMILY PROTEIN MCE3F"/>
    <property type="match status" value="1"/>
</dbReference>
<gene>
    <name evidence="5" type="ORF">ETU37_01300</name>
</gene>
<evidence type="ECO:0000259" key="3">
    <source>
        <dbReference type="Pfam" id="PF02470"/>
    </source>
</evidence>
<sequence length="427" mass="45862">MITRRTKVQLMIFALITMVGVAYVGARYARLDRLFFDDSYRVAAHFAESGGIFEGAQVSYRGVTIGQVGELELTDEGVDVMLDIDNDVEQIPADTKAVVANRSAVGEQYVDLQPQTKQGPYLGDGDDIALAMTETPIPTTKLLVDLDTTVNSVNKESLTTVVSEMGKAFNGTGRDLGQIIDTSNSFIRTANDNFDMTTALLEDGNTVLTTQLDKASAIRSFAKDLSSFSDTLVRSDKDLRSVIENGSATANQLRTFLEENQVDLGELINNLVTTGEVTGRHIDGTEMILVVYPYVVAGGYTVVDKDAGSGLYDAHFGLILTQDPHVCTGGYDQGERRPPQDGSNKPMNENARCTEPASTSNARGGQHAPGRAGAAYRAPVVGTYDRESKTVDLGADVPSVTYSGGAALTFGEESWKWLLLGPLSSGK</sequence>
<dbReference type="EMBL" id="SDPU01000001">
    <property type="protein sequence ID" value="RYU15780.1"/>
    <property type="molecule type" value="Genomic_DNA"/>
</dbReference>
<organism evidence="5 6">
    <name type="scientific">Nocardioides iriomotensis</name>
    <dbReference type="NCBI Taxonomy" id="715784"/>
    <lineage>
        <taxon>Bacteria</taxon>
        <taxon>Bacillati</taxon>
        <taxon>Actinomycetota</taxon>
        <taxon>Actinomycetes</taxon>
        <taxon>Propionibacteriales</taxon>
        <taxon>Nocardioidaceae</taxon>
        <taxon>Nocardioides</taxon>
    </lineage>
</organism>
<protein>
    <submittedName>
        <fullName evidence="5">MCE family protein</fullName>
    </submittedName>
</protein>
<feature type="domain" description="Mce/MlaD" evidence="3">
    <location>
        <begin position="39"/>
        <end position="114"/>
    </location>
</feature>
<dbReference type="AlphaFoldDB" id="A0A4Q5JAJ6"/>
<dbReference type="Pfam" id="PF02470">
    <property type="entry name" value="MlaD"/>
    <property type="match status" value="1"/>
</dbReference>
<keyword evidence="2" id="KW-0812">Transmembrane</keyword>
<dbReference type="InterPro" id="IPR005693">
    <property type="entry name" value="Mce"/>
</dbReference>
<keyword evidence="2" id="KW-0472">Membrane</keyword>
<dbReference type="OrthoDB" id="4741753at2"/>
<evidence type="ECO:0000259" key="4">
    <source>
        <dbReference type="Pfam" id="PF11887"/>
    </source>
</evidence>
<accession>A0A4Q5JAJ6</accession>
<proteinExistence type="predicted"/>
<feature type="transmembrane region" description="Helical" evidence="2">
    <location>
        <begin position="12"/>
        <end position="29"/>
    </location>
</feature>
<dbReference type="InterPro" id="IPR052336">
    <property type="entry name" value="MlaD_Phospholipid_Transporter"/>
</dbReference>
<evidence type="ECO:0000256" key="1">
    <source>
        <dbReference type="SAM" id="MobiDB-lite"/>
    </source>
</evidence>
<evidence type="ECO:0000256" key="2">
    <source>
        <dbReference type="SAM" id="Phobius"/>
    </source>
</evidence>
<evidence type="ECO:0000313" key="5">
    <source>
        <dbReference type="EMBL" id="RYU15780.1"/>
    </source>
</evidence>
<feature type="domain" description="Mammalian cell entry C-terminal" evidence="4">
    <location>
        <begin position="122"/>
        <end position="277"/>
    </location>
</feature>
<dbReference type="RefSeq" id="WP_129985058.1">
    <property type="nucleotide sequence ID" value="NZ_SDPU01000001.1"/>
</dbReference>
<dbReference type="NCBIfam" id="TIGR00996">
    <property type="entry name" value="Mtu_fam_mce"/>
    <property type="match status" value="1"/>
</dbReference>
<reference evidence="5 6" key="1">
    <citation type="submission" date="2019-01" db="EMBL/GenBank/DDBJ databases">
        <title>Nocardioides guangzhouensis sp. nov., an actinobacterium isolated from soil.</title>
        <authorList>
            <person name="Fu Y."/>
            <person name="Cai Y."/>
            <person name="Lin Z."/>
            <person name="Chen P."/>
        </authorList>
    </citation>
    <scope>NUCLEOTIDE SEQUENCE [LARGE SCALE GENOMIC DNA]</scope>
    <source>
        <strain evidence="5 6">NBRC 105384</strain>
    </source>
</reference>